<protein>
    <recommendedName>
        <fullName evidence="6">S-protein homolog</fullName>
    </recommendedName>
</protein>
<dbReference type="GO" id="GO:0005576">
    <property type="term" value="C:extracellular region"/>
    <property type="evidence" value="ECO:0007669"/>
    <property type="project" value="UniProtKB-SubCell"/>
</dbReference>
<proteinExistence type="inferred from homology"/>
<keyword evidence="3 6" id="KW-0713">Self-incompatibility</keyword>
<feature type="signal peptide" evidence="6">
    <location>
        <begin position="1"/>
        <end position="25"/>
    </location>
</feature>
<gene>
    <name evidence="7" type="ORF">CMV_003536</name>
</gene>
<evidence type="ECO:0000256" key="4">
    <source>
        <dbReference type="ARBA" id="ARBA00022525"/>
    </source>
</evidence>
<dbReference type="EMBL" id="JRKL02000285">
    <property type="protein sequence ID" value="KAF3973013.1"/>
    <property type="molecule type" value="Genomic_DNA"/>
</dbReference>
<dbReference type="InterPro" id="IPR010264">
    <property type="entry name" value="Self-incomp_S1"/>
</dbReference>
<dbReference type="Pfam" id="PF05938">
    <property type="entry name" value="Self-incomp_S1"/>
    <property type="match status" value="1"/>
</dbReference>
<comment type="subcellular location">
    <subcellularLocation>
        <location evidence="1 6">Secreted</location>
    </subcellularLocation>
</comment>
<dbReference type="OrthoDB" id="1727555at2759"/>
<evidence type="ECO:0000256" key="6">
    <source>
        <dbReference type="RuleBase" id="RU367044"/>
    </source>
</evidence>
<dbReference type="AlphaFoldDB" id="A0A8J4S076"/>
<comment type="caution">
    <text evidence="7">The sequence shown here is derived from an EMBL/GenBank/DDBJ whole genome shotgun (WGS) entry which is preliminary data.</text>
</comment>
<dbReference type="PANTHER" id="PTHR31232:SF168">
    <property type="entry name" value="S-PROTEIN HOMOLOG 24-RELATED"/>
    <property type="match status" value="1"/>
</dbReference>
<dbReference type="PANTHER" id="PTHR31232">
    <property type="match status" value="1"/>
</dbReference>
<dbReference type="GO" id="GO:0060320">
    <property type="term" value="P:rejection of self pollen"/>
    <property type="evidence" value="ECO:0007669"/>
    <property type="project" value="UniProtKB-KW"/>
</dbReference>
<reference evidence="7" key="1">
    <citation type="submission" date="2020-03" db="EMBL/GenBank/DDBJ databases">
        <title>Castanea mollissima Vanexum genome sequencing.</title>
        <authorList>
            <person name="Staton M."/>
        </authorList>
    </citation>
    <scope>NUCLEOTIDE SEQUENCE</scope>
    <source>
        <tissue evidence="7">Leaf</tissue>
    </source>
</reference>
<evidence type="ECO:0000256" key="3">
    <source>
        <dbReference type="ARBA" id="ARBA00022471"/>
    </source>
</evidence>
<name>A0A8J4S076_9ROSI</name>
<keyword evidence="4 6" id="KW-0964">Secreted</keyword>
<evidence type="ECO:0000256" key="2">
    <source>
        <dbReference type="ARBA" id="ARBA00005581"/>
    </source>
</evidence>
<evidence type="ECO:0000256" key="5">
    <source>
        <dbReference type="ARBA" id="ARBA00022729"/>
    </source>
</evidence>
<keyword evidence="8" id="KW-1185">Reference proteome</keyword>
<feature type="chain" id="PRO_5035341940" description="S-protein homolog" evidence="6">
    <location>
        <begin position="26"/>
        <end position="186"/>
    </location>
</feature>
<evidence type="ECO:0000313" key="7">
    <source>
        <dbReference type="EMBL" id="KAF3973013.1"/>
    </source>
</evidence>
<accession>A0A8J4S076</accession>
<comment type="similarity">
    <text evidence="2 6">Belongs to the plant self-incompatibility (S1) protein family.</text>
</comment>
<dbReference type="Proteomes" id="UP000737018">
    <property type="component" value="Unassembled WGS sequence"/>
</dbReference>
<evidence type="ECO:0000256" key="1">
    <source>
        <dbReference type="ARBA" id="ARBA00004613"/>
    </source>
</evidence>
<evidence type="ECO:0000313" key="8">
    <source>
        <dbReference type="Proteomes" id="UP000737018"/>
    </source>
</evidence>
<keyword evidence="5 6" id="KW-0732">Signal</keyword>
<sequence length="186" mass="21546">MSQRTISYLSSFWLVLVLALGSSSAFTVIPKPFRKNYVRIVNSLNNKLLYYHCKSGDTDFHLKNLQPNTYWEFSFRQNVIGTTLYYCKFWQDKFHAVFDVFTSNEKFQKECGGDHCIWIAQEDGLYLYELKRQTSVKMHDWEINMNVTNHGFCGSCIAVTSSLLIRAKLLANSTPKQHSPSQVGYV</sequence>
<organism evidence="7 8">
    <name type="scientific">Castanea mollissima</name>
    <name type="common">Chinese chestnut</name>
    <dbReference type="NCBI Taxonomy" id="60419"/>
    <lineage>
        <taxon>Eukaryota</taxon>
        <taxon>Viridiplantae</taxon>
        <taxon>Streptophyta</taxon>
        <taxon>Embryophyta</taxon>
        <taxon>Tracheophyta</taxon>
        <taxon>Spermatophyta</taxon>
        <taxon>Magnoliopsida</taxon>
        <taxon>eudicotyledons</taxon>
        <taxon>Gunneridae</taxon>
        <taxon>Pentapetalae</taxon>
        <taxon>rosids</taxon>
        <taxon>fabids</taxon>
        <taxon>Fagales</taxon>
        <taxon>Fagaceae</taxon>
        <taxon>Castanea</taxon>
    </lineage>
</organism>